<reference evidence="1" key="1">
    <citation type="journal article" date="2023" name="Front. Mar. Sci.">
        <title>A new Merluccius polli reference genome to investigate the effects of global change in West African waters.</title>
        <authorList>
            <person name="Mateo J.L."/>
            <person name="Blanco-Fernandez C."/>
            <person name="Garcia-Vazquez E."/>
            <person name="Machado-Schiaffino G."/>
        </authorList>
    </citation>
    <scope>NUCLEOTIDE SEQUENCE</scope>
    <source>
        <strain evidence="1">C29</strain>
        <tissue evidence="1">Fin</tissue>
    </source>
</reference>
<dbReference type="EMBL" id="JAOPHQ010000862">
    <property type="protein sequence ID" value="KAK0153167.1"/>
    <property type="molecule type" value="Genomic_DNA"/>
</dbReference>
<keyword evidence="2" id="KW-1185">Reference proteome</keyword>
<protein>
    <submittedName>
        <fullName evidence="1">Uncharacterized protein</fullName>
    </submittedName>
</protein>
<gene>
    <name evidence="1" type="ORF">N1851_005138</name>
</gene>
<dbReference type="Proteomes" id="UP001174136">
    <property type="component" value="Unassembled WGS sequence"/>
</dbReference>
<comment type="caution">
    <text evidence="1">The sequence shown here is derived from an EMBL/GenBank/DDBJ whole genome shotgun (WGS) entry which is preliminary data.</text>
</comment>
<evidence type="ECO:0000313" key="2">
    <source>
        <dbReference type="Proteomes" id="UP001174136"/>
    </source>
</evidence>
<accession>A0AA47N7V6</accession>
<proteinExistence type="predicted"/>
<dbReference type="AlphaFoldDB" id="A0AA47N7V6"/>
<sequence length="278" mass="31628">MNTYLRRWLGVPRCFCSIGLYSTGSKLQLPVLYRPWSVAVEYNATKTRQVMMLRDSQDARVCQAYIEGKVGQGQPEGEACMVQWEVCKAEEERRRVKAVAMNKQGTWTRAGASATAETRSKGVLATAFDWEMWADLRKQLKFPEEITHTSLIADIVLWSKGTKQVASTYLFASVPLPYRKWLVANITKQAEVASWWIWIKQIEQWQSQPARKRLVANITKQAEAASWWIWMKWNEQGQSQPGLAVGWKGSAGHWDLTRGRGLGGLLKELTCKTDKISG</sequence>
<evidence type="ECO:0000313" key="1">
    <source>
        <dbReference type="EMBL" id="KAK0153167.1"/>
    </source>
</evidence>
<organism evidence="1 2">
    <name type="scientific">Merluccius polli</name>
    <name type="common">Benguela hake</name>
    <name type="synonym">Merluccius cadenati</name>
    <dbReference type="NCBI Taxonomy" id="89951"/>
    <lineage>
        <taxon>Eukaryota</taxon>
        <taxon>Metazoa</taxon>
        <taxon>Chordata</taxon>
        <taxon>Craniata</taxon>
        <taxon>Vertebrata</taxon>
        <taxon>Euteleostomi</taxon>
        <taxon>Actinopterygii</taxon>
        <taxon>Neopterygii</taxon>
        <taxon>Teleostei</taxon>
        <taxon>Neoteleostei</taxon>
        <taxon>Acanthomorphata</taxon>
        <taxon>Zeiogadaria</taxon>
        <taxon>Gadariae</taxon>
        <taxon>Gadiformes</taxon>
        <taxon>Gadoidei</taxon>
        <taxon>Merlucciidae</taxon>
        <taxon>Merluccius</taxon>
    </lineage>
</organism>
<name>A0AA47N7V6_MERPO</name>